<evidence type="ECO:0000313" key="8">
    <source>
        <dbReference type="Proteomes" id="UP001378960"/>
    </source>
</evidence>
<reference evidence="7 8" key="1">
    <citation type="journal article" date="2023" name="Elife">
        <title>Identification of key yeast species and microbe-microbe interactions impacting larval growth of Drosophila in the wild.</title>
        <authorList>
            <person name="Mure A."/>
            <person name="Sugiura Y."/>
            <person name="Maeda R."/>
            <person name="Honda K."/>
            <person name="Sakurai N."/>
            <person name="Takahashi Y."/>
            <person name="Watada M."/>
            <person name="Katoh T."/>
            <person name="Gotoh A."/>
            <person name="Gotoh Y."/>
            <person name="Taniguchi I."/>
            <person name="Nakamura K."/>
            <person name="Hayashi T."/>
            <person name="Katayama T."/>
            <person name="Uemura T."/>
            <person name="Hattori Y."/>
        </authorList>
    </citation>
    <scope>NUCLEOTIDE SEQUENCE [LARGE SCALE GENOMIC DNA]</scope>
    <source>
        <strain evidence="7 8">PK-24</strain>
    </source>
</reference>
<dbReference type="PANTHER" id="PTHR23322">
    <property type="entry name" value="FAS-ASSOCIATED PROTEIN"/>
    <property type="match status" value="1"/>
</dbReference>
<dbReference type="InterPro" id="IPR029071">
    <property type="entry name" value="Ubiquitin-like_domsf"/>
</dbReference>
<feature type="compositionally biased region" description="Acidic residues" evidence="3">
    <location>
        <begin position="594"/>
        <end position="607"/>
    </location>
</feature>
<feature type="domain" description="UBX" evidence="5">
    <location>
        <begin position="461"/>
        <end position="499"/>
    </location>
</feature>
<sequence length="613" mass="71454">MEQQVLDQFREITHFDDETEGEKVERLLNVCNWNLETALARYFDNDFPQLFDEVSNTATTTNSSLNEPLFTSDSINSNLGNNNFPIMSNNDPFMSTDFIGNTGSIPLPLENFLFTDTVLPKLQRAMPISNKWKFQLGLLKKDTVTVKRSKFLTSIIFLLMLMPKFLFLTGYYLNKLLGNFAPGLLRILGFGDDDNDNVFPAGPIYNTVEEVSGYKIDEYINEKSFNGQEEEKGKLEKLELPIFKGEFNEAYEEARSNFKWLCVLLFNSKSPSTEKLIVNMLTDEIFISFIKKYDIVLYVGDICYPEPFEVAKTYKAMQLPYLSLIANVSLTGLSTPEFSIVSKYSKLAIHLKSEKSTTKICKKLDRIVSKYEPQLISQRFDKQEMDFARVLREQQDLAYQESLLKDKQNQEMKEQLKRQEDLEIAKIIEKQNKLRAIKYQNSEILINYINSHYKRDSTKFTKGEYTTIQFRSQNGNRFIRKFLKNETLLDIFMYVASKQLIDKLLIDKDFDCISEEDGSIDLSTIESEDELLEYFAKYEFKFVNIENIDELNSQLKINFDLVSPMPRLKLEPELKELNKVNELWPNGSLLIEMNEEEEEEEDEDEEKENVVRL</sequence>
<dbReference type="Pfam" id="PF14555">
    <property type="entry name" value="UBA_4"/>
    <property type="match status" value="1"/>
</dbReference>
<evidence type="ECO:0000259" key="5">
    <source>
        <dbReference type="PROSITE" id="PS50033"/>
    </source>
</evidence>
<feature type="transmembrane region" description="Helical" evidence="4">
    <location>
        <begin position="151"/>
        <end position="173"/>
    </location>
</feature>
<evidence type="ECO:0000256" key="3">
    <source>
        <dbReference type="SAM" id="MobiDB-lite"/>
    </source>
</evidence>
<dbReference type="InterPro" id="IPR001012">
    <property type="entry name" value="UBX_dom"/>
</dbReference>
<feature type="domain" description="Cullin family profile" evidence="6">
    <location>
        <begin position="440"/>
        <end position="613"/>
    </location>
</feature>
<dbReference type="AlphaFoldDB" id="A0AAV5R2S7"/>
<dbReference type="Gene3D" id="3.40.30.10">
    <property type="entry name" value="Glutaredoxin"/>
    <property type="match status" value="1"/>
</dbReference>
<dbReference type="CDD" id="cd14273">
    <property type="entry name" value="UBA_TAP-C_like"/>
    <property type="match status" value="1"/>
</dbReference>
<name>A0AAV5R2S7_PICKL</name>
<proteinExistence type="inferred from homology"/>
<keyword evidence="4" id="KW-0812">Transmembrane</keyword>
<dbReference type="PROSITE" id="PS50033">
    <property type="entry name" value="UBX"/>
    <property type="match status" value="1"/>
</dbReference>
<feature type="region of interest" description="Disordered" evidence="3">
    <location>
        <begin position="594"/>
        <end position="613"/>
    </location>
</feature>
<dbReference type="Pfam" id="PF00789">
    <property type="entry name" value="UBX"/>
    <property type="match status" value="1"/>
</dbReference>
<comment type="caution">
    <text evidence="7">The sequence shown here is derived from an EMBL/GenBank/DDBJ whole genome shotgun (WGS) entry which is preliminary data.</text>
</comment>
<dbReference type="SMART" id="SM00166">
    <property type="entry name" value="UBX"/>
    <property type="match status" value="1"/>
</dbReference>
<dbReference type="SUPFAM" id="SSF52833">
    <property type="entry name" value="Thioredoxin-like"/>
    <property type="match status" value="1"/>
</dbReference>
<dbReference type="PANTHER" id="PTHR23322:SF1">
    <property type="entry name" value="FAS-ASSOCIATED FACTOR 2"/>
    <property type="match status" value="1"/>
</dbReference>
<accession>A0AAV5R2S7</accession>
<evidence type="ECO:0000259" key="6">
    <source>
        <dbReference type="PROSITE" id="PS50069"/>
    </source>
</evidence>
<protein>
    <submittedName>
        <fullName evidence="7">Ubx2 protein</fullName>
    </submittedName>
</protein>
<keyword evidence="4" id="KW-1133">Transmembrane helix</keyword>
<comment type="similarity">
    <text evidence="2">Belongs to the cullin family.</text>
</comment>
<organism evidence="7 8">
    <name type="scientific">Pichia kluyveri</name>
    <name type="common">Yeast</name>
    <dbReference type="NCBI Taxonomy" id="36015"/>
    <lineage>
        <taxon>Eukaryota</taxon>
        <taxon>Fungi</taxon>
        <taxon>Dikarya</taxon>
        <taxon>Ascomycota</taxon>
        <taxon>Saccharomycotina</taxon>
        <taxon>Pichiomycetes</taxon>
        <taxon>Pichiales</taxon>
        <taxon>Pichiaceae</taxon>
        <taxon>Pichia</taxon>
    </lineage>
</organism>
<dbReference type="SMART" id="SM00594">
    <property type="entry name" value="UAS"/>
    <property type="match status" value="1"/>
</dbReference>
<dbReference type="Gene3D" id="3.10.20.90">
    <property type="entry name" value="Phosphatidylinositol 3-kinase Catalytic Subunit, Chain A, domain 1"/>
    <property type="match status" value="1"/>
</dbReference>
<dbReference type="InterPro" id="IPR050730">
    <property type="entry name" value="UBX_domain-protein"/>
</dbReference>
<evidence type="ECO:0000256" key="2">
    <source>
        <dbReference type="PROSITE-ProRule" id="PRU00330"/>
    </source>
</evidence>
<keyword evidence="4" id="KW-0472">Membrane</keyword>
<dbReference type="GO" id="GO:0036503">
    <property type="term" value="P:ERAD pathway"/>
    <property type="evidence" value="ECO:0007669"/>
    <property type="project" value="TreeGrafter"/>
</dbReference>
<gene>
    <name evidence="7" type="ORF">DAPK24_021620</name>
</gene>
<evidence type="ECO:0000256" key="1">
    <source>
        <dbReference type="ARBA" id="ARBA00023054"/>
    </source>
</evidence>
<dbReference type="EMBL" id="BTGB01000002">
    <property type="protein sequence ID" value="GMM45587.1"/>
    <property type="molecule type" value="Genomic_DNA"/>
</dbReference>
<dbReference type="GO" id="GO:0005783">
    <property type="term" value="C:endoplasmic reticulum"/>
    <property type="evidence" value="ECO:0007669"/>
    <property type="project" value="TreeGrafter"/>
</dbReference>
<dbReference type="PROSITE" id="PS50069">
    <property type="entry name" value="CULLIN_2"/>
    <property type="match status" value="1"/>
</dbReference>
<dbReference type="Gene3D" id="1.10.8.10">
    <property type="entry name" value="DNA helicase RuvA subunit, C-terminal domain"/>
    <property type="match status" value="1"/>
</dbReference>
<dbReference type="InterPro" id="IPR006577">
    <property type="entry name" value="UAS"/>
</dbReference>
<evidence type="ECO:0000256" key="4">
    <source>
        <dbReference type="SAM" id="Phobius"/>
    </source>
</evidence>
<dbReference type="InterPro" id="IPR016158">
    <property type="entry name" value="Cullin_homology"/>
</dbReference>
<dbReference type="Proteomes" id="UP001378960">
    <property type="component" value="Unassembled WGS sequence"/>
</dbReference>
<keyword evidence="1" id="KW-0175">Coiled coil</keyword>
<dbReference type="InterPro" id="IPR036249">
    <property type="entry name" value="Thioredoxin-like_sf"/>
</dbReference>
<dbReference type="SUPFAM" id="SSF54236">
    <property type="entry name" value="Ubiquitin-like"/>
    <property type="match status" value="1"/>
</dbReference>
<dbReference type="GO" id="GO:0043130">
    <property type="term" value="F:ubiquitin binding"/>
    <property type="evidence" value="ECO:0007669"/>
    <property type="project" value="TreeGrafter"/>
</dbReference>
<keyword evidence="8" id="KW-1185">Reference proteome</keyword>
<evidence type="ECO:0000313" key="7">
    <source>
        <dbReference type="EMBL" id="GMM45587.1"/>
    </source>
</evidence>